<feature type="region of interest" description="Disordered" evidence="6">
    <location>
        <begin position="288"/>
        <end position="313"/>
    </location>
</feature>
<evidence type="ECO:0000256" key="5">
    <source>
        <dbReference type="ARBA" id="ARBA00023242"/>
    </source>
</evidence>
<protein>
    <submittedName>
        <fullName evidence="8">Ribonuclease H-like protein</fullName>
    </submittedName>
</protein>
<organism evidence="8 9">
    <name type="scientific">Stemphylium lycopersici</name>
    <name type="common">Tomato gray leaf spot disease fungus</name>
    <name type="synonym">Thyrospora lycopersici</name>
    <dbReference type="NCBI Taxonomy" id="183478"/>
    <lineage>
        <taxon>Eukaryota</taxon>
        <taxon>Fungi</taxon>
        <taxon>Dikarya</taxon>
        <taxon>Ascomycota</taxon>
        <taxon>Pezizomycotina</taxon>
        <taxon>Dothideomycetes</taxon>
        <taxon>Pleosporomycetidae</taxon>
        <taxon>Pleosporales</taxon>
        <taxon>Pleosporineae</taxon>
        <taxon>Pleosporaceae</taxon>
        <taxon>Stemphylium</taxon>
    </lineage>
</organism>
<evidence type="ECO:0000256" key="4">
    <source>
        <dbReference type="ARBA" id="ARBA00022833"/>
    </source>
</evidence>
<keyword evidence="9" id="KW-1185">Reference proteome</keyword>
<feature type="compositionally biased region" description="Low complexity" evidence="6">
    <location>
        <begin position="1"/>
        <end position="14"/>
    </location>
</feature>
<sequence length="895" mass="101011">MSPIPSSESEMSDSATADRKTKHVNFHQVILTREPKKGLASLQPGRKRRSKEKTLYVCKICPSWEETHLGNTITHVKSASLSCRMGGMEQLCLACNPAIKDELITARPTVVRYIAANHELYREQLSTSMTAVMSPIHISSDLWTSPHRHSMLAICAQWVDRDYQLQKALLGLPELRDSHSGEQQAVYIMDTLRKYNITSQIGYHVGDNATSNDTCLEALSKQFKREYNVDFNAKHRRVRCIAHIINLSLQAFLLASSREALIAALETASGVAGEALLTQFSSVLASHRKRTEAERSRTKGQSKQRKRQGSNASITSVEDFDGVANIPTLRKLHNLAVWLRGSTIHQGLWDRAIGLRLGIDNRTRWSSWYQVIARALKKMDKIKSFMTDHEDILGDNRLQANDWDILKKAAHFLEPFASATLYAEKDKSSVAQSLELMDLLLMWYEEQKNYYSLSENRDERMIRAIDMGWYVLDKYYNRTGEAPVYAAAILLDPRKRAAYLYQNWPEEWVEPAIELANTIWVNDFKPDIKPDSFPAPENAPSISAGQLDKPVNVFTLLKQKTKVKTISLQPDDNFRSFINGPAIDLKDGVTPLEWWCQSEQRRSFPGLSRMAMAILSIPAESSEPERTFSGARRTCSWDRLRLRCTTIEMIECIGNWIRQRHIMPVWDSGMVLPIDPELQETLLGVVDEGAGGIDCLVTSKYSAALLHPMPHLWVTIPQASQANTEVHPCALNSSPPTPLVPRLQFIIAIPIVEPVKVCVVDRIFTFSGLSRWPAEAIAIAMGLPRTTVQSVLTSGAEAPQKQTGRKPAITDKVRERLVARATLDAAHRRMTYEEIARLEGIQAGRKALMAAFKMESYGRRVATAKPLLTEAQKQVRLAWAIEHLSWKPEQWARVV</sequence>
<keyword evidence="4" id="KW-0862">Zinc</keyword>
<dbReference type="Proteomes" id="UP000249619">
    <property type="component" value="Unassembled WGS sequence"/>
</dbReference>
<feature type="region of interest" description="Disordered" evidence="6">
    <location>
        <begin position="1"/>
        <end position="20"/>
    </location>
</feature>
<keyword evidence="2" id="KW-0479">Metal-binding</keyword>
<dbReference type="AlphaFoldDB" id="A0A364MS03"/>
<evidence type="ECO:0000256" key="3">
    <source>
        <dbReference type="ARBA" id="ARBA00022771"/>
    </source>
</evidence>
<dbReference type="Pfam" id="PF05699">
    <property type="entry name" value="Dimer_Tnp_hAT"/>
    <property type="match status" value="1"/>
</dbReference>
<dbReference type="GO" id="GO:0046983">
    <property type="term" value="F:protein dimerization activity"/>
    <property type="evidence" value="ECO:0007669"/>
    <property type="project" value="InterPro"/>
</dbReference>
<dbReference type="InterPro" id="IPR052035">
    <property type="entry name" value="ZnF_BED_domain_contain"/>
</dbReference>
<dbReference type="InterPro" id="IPR012337">
    <property type="entry name" value="RNaseH-like_sf"/>
</dbReference>
<comment type="caution">
    <text evidence="8">The sequence shown here is derived from an EMBL/GenBank/DDBJ whole genome shotgun (WGS) entry which is preliminary data.</text>
</comment>
<feature type="compositionally biased region" description="Basic residues" evidence="6">
    <location>
        <begin position="298"/>
        <end position="308"/>
    </location>
</feature>
<keyword evidence="5" id="KW-0539">Nucleus</keyword>
<dbReference type="GO" id="GO:0008270">
    <property type="term" value="F:zinc ion binding"/>
    <property type="evidence" value="ECO:0007669"/>
    <property type="project" value="UniProtKB-KW"/>
</dbReference>
<gene>
    <name evidence="8" type="ORF">DDE83_008879</name>
</gene>
<dbReference type="PANTHER" id="PTHR46481">
    <property type="entry name" value="ZINC FINGER BED DOMAIN-CONTAINING PROTEIN 4"/>
    <property type="match status" value="1"/>
</dbReference>
<proteinExistence type="predicted"/>
<comment type="subcellular location">
    <subcellularLocation>
        <location evidence="1">Nucleus</location>
    </subcellularLocation>
</comment>
<dbReference type="EMBL" id="QGDH01000264">
    <property type="protein sequence ID" value="RAR01521.1"/>
    <property type="molecule type" value="Genomic_DNA"/>
</dbReference>
<dbReference type="GO" id="GO:0005634">
    <property type="term" value="C:nucleus"/>
    <property type="evidence" value="ECO:0007669"/>
    <property type="project" value="UniProtKB-SubCell"/>
</dbReference>
<evidence type="ECO:0000313" key="9">
    <source>
        <dbReference type="Proteomes" id="UP000249619"/>
    </source>
</evidence>
<evidence type="ECO:0000259" key="7">
    <source>
        <dbReference type="Pfam" id="PF05699"/>
    </source>
</evidence>
<feature type="domain" description="HAT C-terminal dimerisation" evidence="7">
    <location>
        <begin position="588"/>
        <end position="657"/>
    </location>
</feature>
<name>A0A364MS03_STELY</name>
<dbReference type="PANTHER" id="PTHR46481:SF10">
    <property type="entry name" value="ZINC FINGER BED DOMAIN-CONTAINING PROTEIN 39"/>
    <property type="match status" value="1"/>
</dbReference>
<dbReference type="InterPro" id="IPR008906">
    <property type="entry name" value="HATC_C_dom"/>
</dbReference>
<evidence type="ECO:0000256" key="6">
    <source>
        <dbReference type="SAM" id="MobiDB-lite"/>
    </source>
</evidence>
<evidence type="ECO:0000256" key="1">
    <source>
        <dbReference type="ARBA" id="ARBA00004123"/>
    </source>
</evidence>
<dbReference type="SUPFAM" id="SSF53098">
    <property type="entry name" value="Ribonuclease H-like"/>
    <property type="match status" value="1"/>
</dbReference>
<reference evidence="9" key="1">
    <citation type="submission" date="2018-05" db="EMBL/GenBank/DDBJ databases">
        <title>Draft genome sequence of Stemphylium lycopersici strain CIDEFI 213.</title>
        <authorList>
            <person name="Medina R."/>
            <person name="Franco M.E.E."/>
            <person name="Lucentini C.G."/>
            <person name="Saparrat M.C.N."/>
            <person name="Balatti P.A."/>
        </authorList>
    </citation>
    <scope>NUCLEOTIDE SEQUENCE [LARGE SCALE GENOMIC DNA]</scope>
    <source>
        <strain evidence="9">CIDEFI 213</strain>
    </source>
</reference>
<keyword evidence="3" id="KW-0863">Zinc-finger</keyword>
<evidence type="ECO:0000256" key="2">
    <source>
        <dbReference type="ARBA" id="ARBA00022723"/>
    </source>
</evidence>
<evidence type="ECO:0000313" key="8">
    <source>
        <dbReference type="EMBL" id="RAR01521.1"/>
    </source>
</evidence>
<accession>A0A364MS03</accession>